<dbReference type="AlphaFoldDB" id="A0A4S2J9V4"/>
<sequence length="148" mass="15996">MPLIGYRSINPSITIEERSGTTVSREDAPTRQKESRTAGSSEAAPGSGIVELPHLHLTEGPQIYHRGPLPAPDIISPPPLSCPVIRNPGAPTAHLFMSWHFFPPVSLVPLPSLAHTSLELDAPPPGTTRFLHTRDTGRSRPNFFLADA</sequence>
<evidence type="ECO:0000313" key="2">
    <source>
        <dbReference type="EMBL" id="TGZ32101.1"/>
    </source>
</evidence>
<name>A0A4S2J9V4_9HYME</name>
<comment type="caution">
    <text evidence="2">The sequence shown here is derived from an EMBL/GenBank/DDBJ whole genome shotgun (WGS) entry which is preliminary data.</text>
</comment>
<protein>
    <submittedName>
        <fullName evidence="2">Uncharacterized protein</fullName>
    </submittedName>
</protein>
<dbReference type="Proteomes" id="UP000310200">
    <property type="component" value="Unassembled WGS sequence"/>
</dbReference>
<feature type="compositionally biased region" description="Basic and acidic residues" evidence="1">
    <location>
        <begin position="18"/>
        <end position="36"/>
    </location>
</feature>
<evidence type="ECO:0000313" key="3">
    <source>
        <dbReference type="Proteomes" id="UP000310200"/>
    </source>
</evidence>
<accession>A0A4S2J9V4</accession>
<proteinExistence type="predicted"/>
<dbReference type="EMBL" id="QBLH01003951">
    <property type="protein sequence ID" value="TGZ32101.1"/>
    <property type="molecule type" value="Genomic_DNA"/>
</dbReference>
<gene>
    <name evidence="2" type="ORF">DBV15_01090</name>
</gene>
<organism evidence="2 3">
    <name type="scientific">Temnothorax longispinosus</name>
    <dbReference type="NCBI Taxonomy" id="300112"/>
    <lineage>
        <taxon>Eukaryota</taxon>
        <taxon>Metazoa</taxon>
        <taxon>Ecdysozoa</taxon>
        <taxon>Arthropoda</taxon>
        <taxon>Hexapoda</taxon>
        <taxon>Insecta</taxon>
        <taxon>Pterygota</taxon>
        <taxon>Neoptera</taxon>
        <taxon>Endopterygota</taxon>
        <taxon>Hymenoptera</taxon>
        <taxon>Apocrita</taxon>
        <taxon>Aculeata</taxon>
        <taxon>Formicoidea</taxon>
        <taxon>Formicidae</taxon>
        <taxon>Myrmicinae</taxon>
        <taxon>Temnothorax</taxon>
    </lineage>
</organism>
<reference evidence="2 3" key="1">
    <citation type="journal article" date="2019" name="Philos. Trans. R. Soc. Lond., B, Biol. Sci.">
        <title>Ant behaviour and brain gene expression of defending hosts depend on the ecological success of the intruding social parasite.</title>
        <authorList>
            <person name="Kaur R."/>
            <person name="Stoldt M."/>
            <person name="Jongepier E."/>
            <person name="Feldmeyer B."/>
            <person name="Menzel F."/>
            <person name="Bornberg-Bauer E."/>
            <person name="Foitzik S."/>
        </authorList>
    </citation>
    <scope>NUCLEOTIDE SEQUENCE [LARGE SCALE GENOMIC DNA]</scope>
    <source>
        <tissue evidence="2">Whole body</tissue>
    </source>
</reference>
<keyword evidence="3" id="KW-1185">Reference proteome</keyword>
<evidence type="ECO:0000256" key="1">
    <source>
        <dbReference type="SAM" id="MobiDB-lite"/>
    </source>
</evidence>
<feature type="region of interest" description="Disordered" evidence="1">
    <location>
        <begin position="18"/>
        <end position="50"/>
    </location>
</feature>